<sequence>NASIMEARSPIWNSTISYDVDGCDGEHCEKSGGGCEYDPVTMCQYIGCERKDFSISIFLEYIPGGSIGSCLRKHGKFEEAVVSSLTRQTLSGLATFTGYIFPVTSSMTAS</sequence>
<dbReference type="PANTHER" id="PTHR48016:SF48">
    <property type="entry name" value="SERINE_THREONINE-PROTEIN KINASE BCK1_SLK1_SSP31"/>
    <property type="match status" value="1"/>
</dbReference>
<feature type="non-terminal residue" evidence="8">
    <location>
        <position position="1"/>
    </location>
</feature>
<evidence type="ECO:0000256" key="3">
    <source>
        <dbReference type="ARBA" id="ARBA00022741"/>
    </source>
</evidence>
<keyword evidence="3" id="KW-0547">Nucleotide-binding</keyword>
<evidence type="ECO:0000256" key="2">
    <source>
        <dbReference type="ARBA" id="ARBA00022679"/>
    </source>
</evidence>
<protein>
    <recommendedName>
        <fullName evidence="1">mitogen-activated protein kinase</fullName>
        <ecNumber evidence="1">2.7.11.24</ecNumber>
    </recommendedName>
</protein>
<comment type="catalytic activity">
    <reaction evidence="6">
        <text>L-threonyl-[protein] + ATP = O-phospho-L-threonyl-[protein] + ADP + H(+)</text>
        <dbReference type="Rhea" id="RHEA:46608"/>
        <dbReference type="Rhea" id="RHEA-COMP:11060"/>
        <dbReference type="Rhea" id="RHEA-COMP:11605"/>
        <dbReference type="ChEBI" id="CHEBI:15378"/>
        <dbReference type="ChEBI" id="CHEBI:30013"/>
        <dbReference type="ChEBI" id="CHEBI:30616"/>
        <dbReference type="ChEBI" id="CHEBI:61977"/>
        <dbReference type="ChEBI" id="CHEBI:456216"/>
        <dbReference type="EC" id="2.7.11.24"/>
    </reaction>
    <physiologicalReaction direction="left-to-right" evidence="6">
        <dbReference type="Rhea" id="RHEA:46609"/>
    </physiologicalReaction>
</comment>
<evidence type="ECO:0000313" key="8">
    <source>
        <dbReference type="EMBL" id="CCK35876.1"/>
    </source>
</evidence>
<evidence type="ECO:0000256" key="5">
    <source>
        <dbReference type="ARBA" id="ARBA00022840"/>
    </source>
</evidence>
<dbReference type="InterPro" id="IPR050538">
    <property type="entry name" value="MAP_kinase_kinase_kinase"/>
</dbReference>
<dbReference type="SUPFAM" id="SSF56112">
    <property type="entry name" value="Protein kinase-like (PK-like)"/>
    <property type="match status" value="1"/>
</dbReference>
<dbReference type="AlphaFoldDB" id="A0A077MH17"/>
<dbReference type="PANTHER" id="PTHR48016">
    <property type="entry name" value="MAP KINASE KINASE KINASE SSK2-RELATED-RELATED"/>
    <property type="match status" value="1"/>
</dbReference>
<keyword evidence="4 8" id="KW-0418">Kinase</keyword>
<reference evidence="8" key="1">
    <citation type="thesis" date="2012" institute="Instituto Politecnico Nacional">
        <title>Determinacion del Perfil de Expresion de Genes Involucrados en la Patogenesis de Macrophomina phaseolina (Tassi.) Goid.</title>
        <authorList>
            <person name="Rodriguez-Lopez E.S."/>
        </authorList>
    </citation>
    <scope>NUCLEOTIDE SEQUENCE</scope>
    <source>
        <strain evidence="8">HMP05</strain>
    </source>
</reference>
<gene>
    <name evidence="8" type="primary">bck1</name>
</gene>
<dbReference type="GO" id="GO:0005524">
    <property type="term" value="F:ATP binding"/>
    <property type="evidence" value="ECO:0007669"/>
    <property type="project" value="UniProtKB-KW"/>
</dbReference>
<evidence type="ECO:0000256" key="1">
    <source>
        <dbReference type="ARBA" id="ARBA00012411"/>
    </source>
</evidence>
<organism evidence="8">
    <name type="scientific">Macrophomina phaseolina</name>
    <dbReference type="NCBI Taxonomy" id="35725"/>
    <lineage>
        <taxon>Eukaryota</taxon>
        <taxon>Fungi</taxon>
        <taxon>Dikarya</taxon>
        <taxon>Ascomycota</taxon>
        <taxon>Pezizomycotina</taxon>
        <taxon>Dothideomycetes</taxon>
        <taxon>Dothideomycetes incertae sedis</taxon>
        <taxon>Botryosphaeriales</taxon>
        <taxon>Botryosphaeriaceae</taxon>
        <taxon>Macrophomina</taxon>
    </lineage>
</organism>
<dbReference type="InterPro" id="IPR011009">
    <property type="entry name" value="Kinase-like_dom_sf"/>
</dbReference>
<evidence type="ECO:0000256" key="7">
    <source>
        <dbReference type="ARBA" id="ARBA00048130"/>
    </source>
</evidence>
<dbReference type="EC" id="2.7.11.24" evidence="1"/>
<dbReference type="Gene3D" id="1.10.510.10">
    <property type="entry name" value="Transferase(Phosphotransferase) domain 1"/>
    <property type="match status" value="1"/>
</dbReference>
<dbReference type="GO" id="GO:0004707">
    <property type="term" value="F:MAP kinase activity"/>
    <property type="evidence" value="ECO:0007669"/>
    <property type="project" value="UniProtKB-EC"/>
</dbReference>
<evidence type="ECO:0000256" key="4">
    <source>
        <dbReference type="ARBA" id="ARBA00022777"/>
    </source>
</evidence>
<name>A0A077MH17_9PEZI</name>
<reference evidence="8" key="2">
    <citation type="submission" date="2012-08" db="EMBL/GenBank/DDBJ databases">
        <authorList>
            <person name="Rodriguez S."/>
        </authorList>
    </citation>
    <scope>NUCLEOTIDE SEQUENCE</scope>
    <source>
        <strain evidence="8">HMP05</strain>
    </source>
</reference>
<comment type="catalytic activity">
    <reaction evidence="7">
        <text>L-seryl-[protein] + ATP = O-phospho-L-seryl-[protein] + ADP + H(+)</text>
        <dbReference type="Rhea" id="RHEA:17989"/>
        <dbReference type="Rhea" id="RHEA-COMP:9863"/>
        <dbReference type="Rhea" id="RHEA-COMP:11604"/>
        <dbReference type="ChEBI" id="CHEBI:15378"/>
        <dbReference type="ChEBI" id="CHEBI:29999"/>
        <dbReference type="ChEBI" id="CHEBI:30616"/>
        <dbReference type="ChEBI" id="CHEBI:83421"/>
        <dbReference type="ChEBI" id="CHEBI:456216"/>
        <dbReference type="EC" id="2.7.11.24"/>
    </reaction>
    <physiologicalReaction direction="left-to-right" evidence="7">
        <dbReference type="Rhea" id="RHEA:17990"/>
    </physiologicalReaction>
</comment>
<feature type="non-terminal residue" evidence="8">
    <location>
        <position position="110"/>
    </location>
</feature>
<evidence type="ECO:0000256" key="6">
    <source>
        <dbReference type="ARBA" id="ARBA00047919"/>
    </source>
</evidence>
<accession>A0A077MH17</accession>
<keyword evidence="5" id="KW-0067">ATP-binding</keyword>
<proteinExistence type="predicted"/>
<keyword evidence="2" id="KW-0808">Transferase</keyword>
<dbReference type="EMBL" id="HE977555">
    <property type="protein sequence ID" value="CCK35876.1"/>
    <property type="molecule type" value="Genomic_DNA"/>
</dbReference>